<reference evidence="2 3" key="1">
    <citation type="submission" date="2023-07" db="EMBL/GenBank/DDBJ databases">
        <title>Sorghum-associated microbial communities from plants grown in Nebraska, USA.</title>
        <authorList>
            <person name="Schachtman D."/>
        </authorList>
    </citation>
    <scope>NUCLEOTIDE SEQUENCE [LARGE SCALE GENOMIC DNA]</scope>
    <source>
        <strain evidence="2 3">DS1781</strain>
    </source>
</reference>
<dbReference type="NCBIfam" id="TIGR03605">
    <property type="entry name" value="antibiot_sagB"/>
    <property type="match status" value="1"/>
</dbReference>
<dbReference type="SUPFAM" id="SSF55469">
    <property type="entry name" value="FMN-dependent nitroreductase-like"/>
    <property type="match status" value="2"/>
</dbReference>
<accession>A0ABU1ND26</accession>
<dbReference type="EMBL" id="JAVDRF010000004">
    <property type="protein sequence ID" value="MDR6536365.1"/>
    <property type="molecule type" value="Genomic_DNA"/>
</dbReference>
<feature type="domain" description="Nitroreductase" evidence="1">
    <location>
        <begin position="72"/>
        <end position="204"/>
    </location>
</feature>
<dbReference type="Pfam" id="PF00881">
    <property type="entry name" value="Nitroreductase"/>
    <property type="match status" value="1"/>
</dbReference>
<dbReference type="Gene3D" id="3.40.109.10">
    <property type="entry name" value="NADH Oxidase"/>
    <property type="match status" value="2"/>
</dbReference>
<organism evidence="2 3">
    <name type="scientific">Variovorax soli</name>
    <dbReference type="NCBI Taxonomy" id="376815"/>
    <lineage>
        <taxon>Bacteria</taxon>
        <taxon>Pseudomonadati</taxon>
        <taxon>Pseudomonadota</taxon>
        <taxon>Betaproteobacteria</taxon>
        <taxon>Burkholderiales</taxon>
        <taxon>Comamonadaceae</taxon>
        <taxon>Variovorax</taxon>
    </lineage>
</organism>
<proteinExistence type="predicted"/>
<evidence type="ECO:0000313" key="3">
    <source>
        <dbReference type="Proteomes" id="UP001184230"/>
    </source>
</evidence>
<protein>
    <submittedName>
        <fullName evidence="2">SagB-type dehydrogenase family enzyme</fullName>
    </submittedName>
</protein>
<dbReference type="InterPro" id="IPR029479">
    <property type="entry name" value="Nitroreductase"/>
</dbReference>
<dbReference type="PANTHER" id="PTHR42741:SF3">
    <property type="entry name" value="NITROREDUCTASE FAMILY PROTEIN"/>
    <property type="match status" value="1"/>
</dbReference>
<dbReference type="InterPro" id="IPR000415">
    <property type="entry name" value="Nitroreductase-like"/>
</dbReference>
<dbReference type="PANTHER" id="PTHR42741">
    <property type="entry name" value="NITROREDUCTASE FAMILY PROTEIN"/>
    <property type="match status" value="1"/>
</dbReference>
<dbReference type="Proteomes" id="UP001184230">
    <property type="component" value="Unassembled WGS sequence"/>
</dbReference>
<gene>
    <name evidence="2" type="ORF">J2739_002138</name>
</gene>
<name>A0ABU1ND26_9BURK</name>
<keyword evidence="3" id="KW-1185">Reference proteome</keyword>
<evidence type="ECO:0000313" key="2">
    <source>
        <dbReference type="EMBL" id="MDR6536365.1"/>
    </source>
</evidence>
<dbReference type="CDD" id="cd02142">
    <property type="entry name" value="McbC_SagB-like_oxidoreductase"/>
    <property type="match status" value="1"/>
</dbReference>
<evidence type="ECO:0000259" key="1">
    <source>
        <dbReference type="Pfam" id="PF00881"/>
    </source>
</evidence>
<comment type="caution">
    <text evidence="2">The sequence shown here is derived from an EMBL/GenBank/DDBJ whole genome shotgun (WGS) entry which is preliminary data.</text>
</comment>
<dbReference type="InterPro" id="IPR020051">
    <property type="entry name" value="SagB-type_dehydrogenase"/>
</dbReference>
<sequence length="552" mass="60798">MNQPNPFRRYEGAPLTQLPILGADEEPLSPPYEDIFRRGAVPSAPLTLRSLSRLFEYALALSGWKQAGDTRWALRSNPSSGNLHPTESYLLIGALPGLAPPPGLYHYAPRVHALERRTTGSAGWFAQLMREFPPQAFLVGLSSILWREAWKYGERAFRYCQHDVGHAIATLRIAAATLGWSAVVLHGVADETIEALLGLDRAEDFAGAEREQPELVMLVWPNDSAGPWCAGAQRTLPLGLDPLLARELAKQQGWCGKANRLSRDDPVAWTAIDEVALASRKAIGAHAGLALFDAPAPAHRHAVLTDGPPAGRIIRQRRSLLACDGRTSITAERFYGMLARVMPRVDLEANRRPSPWDVMAWEPRIHLAMFVHRVDALDPGLYVLVRDPGKLEKLKGAMHRHFDWSSPPGCPADLPLRKLESGDARQLATQVSCMQDIAGDGVFSLGMIAEYRDALFTHGPWFYCPLFWEAGIIGQVLYLESEAAGIRGTGIGCFFDDPMHRVFGFSDLAFQSLYHFTVGGPVQDSRLTTLAPYGVHAEQPGRGDEDLGKQDQ</sequence>